<dbReference type="SUPFAM" id="SSF69979">
    <property type="entry name" value="Eea1 homodimerisation domain"/>
    <property type="match status" value="1"/>
</dbReference>
<dbReference type="SMART" id="SM00064">
    <property type="entry name" value="FYVE"/>
    <property type="match status" value="1"/>
</dbReference>
<evidence type="ECO:0000313" key="10">
    <source>
        <dbReference type="EMBL" id="CAF0928438.1"/>
    </source>
</evidence>
<dbReference type="GO" id="GO:0008270">
    <property type="term" value="F:zinc ion binding"/>
    <property type="evidence" value="ECO:0007669"/>
    <property type="project" value="UniProtKB-KW"/>
</dbReference>
<sequence>MSNFLNRLKNIKTGINNFNNNEGDNGSICSFDEEGFLCPICHRKFFDTTGLENHYLQAHSEPQSATTYEQTTDPHQEVAIWKKQFCQSEESRMQITSELMQQRQRVGDLEEEVELLHKQLRTTQLKVIEQSQEIGNLKASKDGYDAQIAMFTNELLNTQGELKEKQNQVNTLCHDLIPRPTTDDVDVLKRELITVQQHMNEMSLEKEQQIERLRNVLLEISTSTKQLDQIENIFDQNVLIYDEILNNHTSQIETDMNQIKQFIQLTRERKEKIVATSKYMRNCLNDNHAEIDQLKQKNAQLHLDLEHRNQLNEQLTNDLQNEQKQTDSNRIQIETLKNEINELENTLDELKQEKNQLFLTKMDGDQDDERQNLVRQLTQEKDQFEQQVKELRKQIKQINEEKDNIQKEFTQINNEKNQLQEEQVRFNNEINLLKQQLDDLNTDKEQQIKQINQEYITINTKLEDDLRQINENNNNQKQEIERLENELKEIKSQLTEQTNQLNKEKFDLQQSLTLQEESSNEIKLQFDTIQKEKDNIDKQLETNQQTIEELQRTMSELRIGLNQKTTSINRLNVGIRHSIDLAHKTHQYIQQNIHLNQINLLSIIEQSQEESQAIRTQTLEDIRNEFTDYLTVIHTVIVDNKTKLEKQINEDNMKLIEEQQHAEKQLNKLQKEHDQLIQEYNEQKKNLEIQLGELNNNLLQVSESLSESTQTANLQREKSEKQIASLEHELTSTRSDLESQIKKYEMQTTALRENLATVRGELKTAQEKLVNFEKIKLDKEDLEARLIANQDERHALLERSITSENRSEKLLLENGQLAKKNSDLESALQEIAREYQGLQIYTNKLNQRRWLNDNDVHECMKCNQTFTITQRKHHCRSCGNIFCDPCSSKLAVVAATSKKPQRVCDQCFKELTS</sequence>
<evidence type="ECO:0000313" key="9">
    <source>
        <dbReference type="EMBL" id="CAF0873303.1"/>
    </source>
</evidence>
<evidence type="ECO:0000256" key="3">
    <source>
        <dbReference type="ARBA" id="ARBA00022833"/>
    </source>
</evidence>
<dbReference type="PROSITE" id="PS50178">
    <property type="entry name" value="ZF_FYVE"/>
    <property type="match status" value="1"/>
</dbReference>
<accession>A0A813TIF2</accession>
<evidence type="ECO:0000256" key="4">
    <source>
        <dbReference type="PROSITE-ProRule" id="PRU00042"/>
    </source>
</evidence>
<dbReference type="Proteomes" id="UP000663832">
    <property type="component" value="Unassembled WGS sequence"/>
</dbReference>
<evidence type="ECO:0000313" key="11">
    <source>
        <dbReference type="Proteomes" id="UP000663832"/>
    </source>
</evidence>
<dbReference type="PANTHER" id="PTHR46753:SF3">
    <property type="entry name" value="PDZ DOMAIN-CONTAINING PROTEIN"/>
    <property type="match status" value="1"/>
</dbReference>
<evidence type="ECO:0000313" key="8">
    <source>
        <dbReference type="EMBL" id="CAF0808694.1"/>
    </source>
</evidence>
<dbReference type="InterPro" id="IPR013083">
    <property type="entry name" value="Znf_RING/FYVE/PHD"/>
</dbReference>
<gene>
    <name evidence="8" type="ORF">BJG266_LOCUS5610</name>
    <name evidence="10" type="ORF">QVE165_LOCUS10957</name>
    <name evidence="9" type="ORF">QVE165_LOCUS8014</name>
</gene>
<dbReference type="Pfam" id="PF01363">
    <property type="entry name" value="FYVE"/>
    <property type="match status" value="1"/>
</dbReference>
<evidence type="ECO:0000259" key="6">
    <source>
        <dbReference type="PROSITE" id="PS50157"/>
    </source>
</evidence>
<evidence type="ECO:0000256" key="1">
    <source>
        <dbReference type="ARBA" id="ARBA00022723"/>
    </source>
</evidence>
<feature type="coiled-coil region" evidence="5">
    <location>
        <begin position="284"/>
        <end position="560"/>
    </location>
</feature>
<dbReference type="InterPro" id="IPR000306">
    <property type="entry name" value="Znf_FYVE"/>
</dbReference>
<dbReference type="CDD" id="cd15730">
    <property type="entry name" value="FYVE_EEA1"/>
    <property type="match status" value="1"/>
</dbReference>
<dbReference type="Gene3D" id="3.30.40.10">
    <property type="entry name" value="Zinc/RING finger domain, C3HC4 (zinc finger)"/>
    <property type="match status" value="1"/>
</dbReference>
<organism evidence="8 12">
    <name type="scientific">Adineta steineri</name>
    <dbReference type="NCBI Taxonomy" id="433720"/>
    <lineage>
        <taxon>Eukaryota</taxon>
        <taxon>Metazoa</taxon>
        <taxon>Spiralia</taxon>
        <taxon>Gnathifera</taxon>
        <taxon>Rotifera</taxon>
        <taxon>Eurotatoria</taxon>
        <taxon>Bdelloidea</taxon>
        <taxon>Adinetida</taxon>
        <taxon>Adinetidae</taxon>
        <taxon>Adineta</taxon>
    </lineage>
</organism>
<dbReference type="Gene3D" id="1.20.5.390">
    <property type="entry name" value="L1 transposable element, trimerization domain"/>
    <property type="match status" value="1"/>
</dbReference>
<name>A0A813TIF2_9BILA</name>
<dbReference type="PROSITE" id="PS50157">
    <property type="entry name" value="ZINC_FINGER_C2H2_2"/>
    <property type="match status" value="1"/>
</dbReference>
<dbReference type="InterPro" id="IPR017455">
    <property type="entry name" value="Znf_FYVE-rel"/>
</dbReference>
<proteinExistence type="predicted"/>
<feature type="coiled-coil region" evidence="5">
    <location>
        <begin position="92"/>
        <end position="168"/>
    </location>
</feature>
<evidence type="ECO:0000256" key="2">
    <source>
        <dbReference type="ARBA" id="ARBA00022771"/>
    </source>
</evidence>
<dbReference type="EMBL" id="CAJNOM010000052">
    <property type="protein sequence ID" value="CAF0928438.1"/>
    <property type="molecule type" value="Genomic_DNA"/>
</dbReference>
<dbReference type="EMBL" id="CAJNOM010000035">
    <property type="protein sequence ID" value="CAF0873303.1"/>
    <property type="molecule type" value="Genomic_DNA"/>
</dbReference>
<comment type="caution">
    <text evidence="8">The sequence shown here is derived from an EMBL/GenBank/DDBJ whole genome shotgun (WGS) entry which is preliminary data.</text>
</comment>
<dbReference type="InterPro" id="IPR013087">
    <property type="entry name" value="Znf_C2H2_type"/>
</dbReference>
<reference evidence="8" key="1">
    <citation type="submission" date="2021-02" db="EMBL/GenBank/DDBJ databases">
        <authorList>
            <person name="Nowell W R."/>
        </authorList>
    </citation>
    <scope>NUCLEOTIDE SEQUENCE</scope>
</reference>
<dbReference type="Gene3D" id="1.10.287.510">
    <property type="entry name" value="Helix hairpin bin"/>
    <property type="match status" value="1"/>
</dbReference>
<keyword evidence="2 4" id="KW-0863">Zinc-finger</keyword>
<dbReference type="SUPFAM" id="SSF57903">
    <property type="entry name" value="FYVE/PHD zinc finger"/>
    <property type="match status" value="1"/>
</dbReference>
<dbReference type="EMBL" id="CAJNOI010000015">
    <property type="protein sequence ID" value="CAF0808694.1"/>
    <property type="molecule type" value="Genomic_DNA"/>
</dbReference>
<dbReference type="Proteomes" id="UP000663877">
    <property type="component" value="Unassembled WGS sequence"/>
</dbReference>
<evidence type="ECO:0000313" key="12">
    <source>
        <dbReference type="Proteomes" id="UP000663877"/>
    </source>
</evidence>
<dbReference type="InterPro" id="IPR011011">
    <property type="entry name" value="Znf_FYVE_PHD"/>
</dbReference>
<keyword evidence="11" id="KW-1185">Reference proteome</keyword>
<protein>
    <recommendedName>
        <fullName evidence="13">Early endosome antigen 1</fullName>
    </recommendedName>
</protein>
<feature type="domain" description="FYVE-type" evidence="7">
    <location>
        <begin position="853"/>
        <end position="912"/>
    </location>
</feature>
<keyword evidence="5" id="KW-0175">Coiled coil</keyword>
<evidence type="ECO:0008006" key="13">
    <source>
        <dbReference type="Google" id="ProtNLM"/>
    </source>
</evidence>
<keyword evidence="3" id="KW-0862">Zinc</keyword>
<dbReference type="AlphaFoldDB" id="A0A813TIF2"/>
<dbReference type="PROSITE" id="PS00028">
    <property type="entry name" value="ZINC_FINGER_C2H2_1"/>
    <property type="match status" value="1"/>
</dbReference>
<keyword evidence="1" id="KW-0479">Metal-binding</keyword>
<evidence type="ECO:0000256" key="5">
    <source>
        <dbReference type="SAM" id="Coils"/>
    </source>
</evidence>
<dbReference type="OrthoDB" id="79871at2759"/>
<feature type="domain" description="C2H2-type" evidence="6">
    <location>
        <begin position="36"/>
        <end position="64"/>
    </location>
</feature>
<feature type="coiled-coil region" evidence="5">
    <location>
        <begin position="645"/>
        <end position="834"/>
    </location>
</feature>
<evidence type="ECO:0000259" key="7">
    <source>
        <dbReference type="PROSITE" id="PS50178"/>
    </source>
</evidence>
<dbReference type="PANTHER" id="PTHR46753">
    <property type="entry name" value="FYVE AND COILED-COIL DOMAIN-CONTAINING PROTEIN 1"/>
    <property type="match status" value="1"/>
</dbReference>